<evidence type="ECO:0000313" key="1">
    <source>
        <dbReference type="EMBL" id="SDG35029.1"/>
    </source>
</evidence>
<accession>A0A1G7TK30</accession>
<sequence>MNKFWVNHNRWGDNDRYFGPLLYSFSGAYRPIALVLSSGGDEYTGCSLRASAFGHTLILALPQVIRPWETWVDTSKYEWSKSPEGGYWDVYRREFGFSVSEGFLHVKLGAQTHDSSTTKDWCKHLPWTQWRHVRHSFYGLDGQHVSTIPDTGKGYRLDPGRFERERAIADATPVASFAFDDFDGERLSVATKIEEREWRFGSGWFKWLSIFRRPKISRSLDLKFSGETGKRKGSWKGGTMGHSIEMLPGELHEAAFKRYCAKHDMKFVEQEPAA</sequence>
<dbReference type="Pfam" id="PF25187">
    <property type="entry name" value="Acb3"/>
    <property type="match status" value="1"/>
</dbReference>
<organism evidence="1 2">
    <name type="scientific">Pelagibacterium luteolum</name>
    <dbReference type="NCBI Taxonomy" id="440168"/>
    <lineage>
        <taxon>Bacteria</taxon>
        <taxon>Pseudomonadati</taxon>
        <taxon>Pseudomonadota</taxon>
        <taxon>Alphaproteobacteria</taxon>
        <taxon>Hyphomicrobiales</taxon>
        <taxon>Devosiaceae</taxon>
        <taxon>Pelagibacterium</taxon>
    </lineage>
</organism>
<dbReference type="AlphaFoldDB" id="A0A1G7TK30"/>
<proteinExistence type="predicted"/>
<protein>
    <submittedName>
        <fullName evidence="1">Uncharacterized protein</fullName>
    </submittedName>
</protein>
<dbReference type="EMBL" id="FNCS01000002">
    <property type="protein sequence ID" value="SDG35029.1"/>
    <property type="molecule type" value="Genomic_DNA"/>
</dbReference>
<gene>
    <name evidence="1" type="ORF">SAMN04487974_102146</name>
</gene>
<evidence type="ECO:0000313" key="2">
    <source>
        <dbReference type="Proteomes" id="UP000199495"/>
    </source>
</evidence>
<name>A0A1G7TK30_9HYPH</name>
<dbReference type="Proteomes" id="UP000199495">
    <property type="component" value="Unassembled WGS sequence"/>
</dbReference>
<dbReference type="STRING" id="440168.SAMN04487974_102146"/>
<dbReference type="InterPro" id="IPR057463">
    <property type="entry name" value="Acb3"/>
</dbReference>
<keyword evidence="2" id="KW-1185">Reference proteome</keyword>
<reference evidence="1 2" key="1">
    <citation type="submission" date="2016-10" db="EMBL/GenBank/DDBJ databases">
        <authorList>
            <person name="de Groot N.N."/>
        </authorList>
    </citation>
    <scope>NUCLEOTIDE SEQUENCE [LARGE SCALE GENOMIC DNA]</scope>
    <source>
        <strain evidence="1 2">CGMCC 1.10267</strain>
    </source>
</reference>
<dbReference type="OrthoDB" id="8442522at2"/>